<evidence type="ECO:0000313" key="1">
    <source>
        <dbReference type="EMBL" id="CAG8848596.1"/>
    </source>
</evidence>
<dbReference type="EMBL" id="CAJVQB010092741">
    <property type="protein sequence ID" value="CAG8848596.1"/>
    <property type="molecule type" value="Genomic_DNA"/>
</dbReference>
<feature type="non-terminal residue" evidence="1">
    <location>
        <position position="1"/>
    </location>
</feature>
<feature type="non-terminal residue" evidence="1">
    <location>
        <position position="85"/>
    </location>
</feature>
<dbReference type="Proteomes" id="UP000789901">
    <property type="component" value="Unassembled WGS sequence"/>
</dbReference>
<gene>
    <name evidence="1" type="ORF">GMARGA_LOCUS39261</name>
</gene>
<comment type="caution">
    <text evidence="1">The sequence shown here is derived from an EMBL/GenBank/DDBJ whole genome shotgun (WGS) entry which is preliminary data.</text>
</comment>
<name>A0ABN7X6X1_GIGMA</name>
<evidence type="ECO:0000313" key="2">
    <source>
        <dbReference type="Proteomes" id="UP000789901"/>
    </source>
</evidence>
<sequence length="85" mass="9726">PKFDKTYIYKLPNTKYKKFSNVYAYSFIVKTEKGTKIDNIIRQHLTIPLKLQGYFQSAALFSRTQVSGSATDNLSHIITLSTVHP</sequence>
<proteinExistence type="predicted"/>
<keyword evidence="2" id="KW-1185">Reference proteome</keyword>
<reference evidence="1 2" key="1">
    <citation type="submission" date="2021-06" db="EMBL/GenBank/DDBJ databases">
        <authorList>
            <person name="Kallberg Y."/>
            <person name="Tangrot J."/>
            <person name="Rosling A."/>
        </authorList>
    </citation>
    <scope>NUCLEOTIDE SEQUENCE [LARGE SCALE GENOMIC DNA]</scope>
    <source>
        <strain evidence="1 2">120-4 pot B 10/14</strain>
    </source>
</reference>
<protein>
    <submittedName>
        <fullName evidence="1">28937_t:CDS:1</fullName>
    </submittedName>
</protein>
<organism evidence="1 2">
    <name type="scientific">Gigaspora margarita</name>
    <dbReference type="NCBI Taxonomy" id="4874"/>
    <lineage>
        <taxon>Eukaryota</taxon>
        <taxon>Fungi</taxon>
        <taxon>Fungi incertae sedis</taxon>
        <taxon>Mucoromycota</taxon>
        <taxon>Glomeromycotina</taxon>
        <taxon>Glomeromycetes</taxon>
        <taxon>Diversisporales</taxon>
        <taxon>Gigasporaceae</taxon>
        <taxon>Gigaspora</taxon>
    </lineage>
</organism>
<accession>A0ABN7X6X1</accession>